<feature type="compositionally biased region" description="Polar residues" evidence="1">
    <location>
        <begin position="209"/>
        <end position="218"/>
    </location>
</feature>
<keyword evidence="3" id="KW-1185">Reference proteome</keyword>
<dbReference type="AlphaFoldDB" id="A0AAV4EFL7"/>
<feature type="region of interest" description="Disordered" evidence="1">
    <location>
        <begin position="69"/>
        <end position="112"/>
    </location>
</feature>
<feature type="compositionally biased region" description="Basic and acidic residues" evidence="1">
    <location>
        <begin position="72"/>
        <end position="99"/>
    </location>
</feature>
<dbReference type="EMBL" id="BMAT01010742">
    <property type="protein sequence ID" value="GFR59888.1"/>
    <property type="molecule type" value="Genomic_DNA"/>
</dbReference>
<gene>
    <name evidence="2" type="ORF">ElyMa_005395700</name>
</gene>
<comment type="caution">
    <text evidence="2">The sequence shown here is derived from an EMBL/GenBank/DDBJ whole genome shotgun (WGS) entry which is preliminary data.</text>
</comment>
<protein>
    <recommendedName>
        <fullName evidence="4">Protein naked cuticle homolog</fullName>
    </recommendedName>
</protein>
<proteinExistence type="predicted"/>
<feature type="compositionally biased region" description="Basic residues" evidence="1">
    <location>
        <begin position="358"/>
        <end position="379"/>
    </location>
</feature>
<feature type="region of interest" description="Disordered" evidence="1">
    <location>
        <begin position="269"/>
        <end position="293"/>
    </location>
</feature>
<feature type="compositionally biased region" description="Basic and acidic residues" evidence="1">
    <location>
        <begin position="346"/>
        <end position="357"/>
    </location>
</feature>
<dbReference type="Proteomes" id="UP000762676">
    <property type="component" value="Unassembled WGS sequence"/>
</dbReference>
<organism evidence="2 3">
    <name type="scientific">Elysia marginata</name>
    <dbReference type="NCBI Taxonomy" id="1093978"/>
    <lineage>
        <taxon>Eukaryota</taxon>
        <taxon>Metazoa</taxon>
        <taxon>Spiralia</taxon>
        <taxon>Lophotrochozoa</taxon>
        <taxon>Mollusca</taxon>
        <taxon>Gastropoda</taxon>
        <taxon>Heterobranchia</taxon>
        <taxon>Euthyneura</taxon>
        <taxon>Panpulmonata</taxon>
        <taxon>Sacoglossa</taxon>
        <taxon>Placobranchoidea</taxon>
        <taxon>Plakobranchidae</taxon>
        <taxon>Elysia</taxon>
    </lineage>
</organism>
<feature type="compositionally biased region" description="Low complexity" evidence="1">
    <location>
        <begin position="219"/>
        <end position="230"/>
    </location>
</feature>
<evidence type="ECO:0000313" key="3">
    <source>
        <dbReference type="Proteomes" id="UP000762676"/>
    </source>
</evidence>
<evidence type="ECO:0000313" key="2">
    <source>
        <dbReference type="EMBL" id="GFR59888.1"/>
    </source>
</evidence>
<feature type="region of interest" description="Disordered" evidence="1">
    <location>
        <begin position="21"/>
        <end position="46"/>
    </location>
</feature>
<reference evidence="2 3" key="1">
    <citation type="journal article" date="2021" name="Elife">
        <title>Chloroplast acquisition without the gene transfer in kleptoplastic sea slugs, Plakobranchus ocellatus.</title>
        <authorList>
            <person name="Maeda T."/>
            <person name="Takahashi S."/>
            <person name="Yoshida T."/>
            <person name="Shimamura S."/>
            <person name="Takaki Y."/>
            <person name="Nagai Y."/>
            <person name="Toyoda A."/>
            <person name="Suzuki Y."/>
            <person name="Arimoto A."/>
            <person name="Ishii H."/>
            <person name="Satoh N."/>
            <person name="Nishiyama T."/>
            <person name="Hasebe M."/>
            <person name="Maruyama T."/>
            <person name="Minagawa J."/>
            <person name="Obokata J."/>
            <person name="Shigenobu S."/>
        </authorList>
    </citation>
    <scope>NUCLEOTIDE SEQUENCE [LARGE SCALE GENOMIC DNA]</scope>
</reference>
<name>A0AAV4EFL7_9GAST</name>
<evidence type="ECO:0000256" key="1">
    <source>
        <dbReference type="SAM" id="MobiDB-lite"/>
    </source>
</evidence>
<accession>A0AAV4EFL7</accession>
<evidence type="ECO:0008006" key="4">
    <source>
        <dbReference type="Google" id="ProtNLM"/>
    </source>
</evidence>
<feature type="region of interest" description="Disordered" evidence="1">
    <location>
        <begin position="336"/>
        <end position="379"/>
    </location>
</feature>
<sequence>MVRLKRASTFHSTHIQFEQCSRGRDTRRVSSDNSSRKLPSEKGHWQSEEHCHKVRFYLGSSEYDVNNYDGLDMEKHSPRPHRASEAKEVRNIRSHEQQKQPHATGKAHSTSQNHGVFNIFSLKHLFVGGGKSKMKTEEDDAFSHSLCNREPGPAIDHLEIENDKLSNPEKLFPKCAEPASKQENSTSALALSSQNVNIGGDQKPHHASKSTNMSSAARSSDMTSGADSSSNLAPDDHHLLSRVLQMGHVIGRGLRRANSTRHRGVAVARCQGKHRGSLDKPRTQLYCHPNNDSNYDGEDDGVDDDEEFFPHSFADESCLRRGDSFMRRHFPHLYKHSSNKATNSDGDNKQVKYSHDKSHQHHYHHHHHHQHHYHHHHHHRLREYVLEVLHIPHRLRRTRKGFSQTTFR</sequence>
<feature type="region of interest" description="Disordered" evidence="1">
    <location>
        <begin position="196"/>
        <end position="234"/>
    </location>
</feature>